<dbReference type="GO" id="GO:0008270">
    <property type="term" value="F:zinc ion binding"/>
    <property type="evidence" value="ECO:0007669"/>
    <property type="project" value="UniProtKB-KW"/>
</dbReference>
<dbReference type="InterPro" id="IPR036875">
    <property type="entry name" value="Znf_CCHC_sf"/>
</dbReference>
<dbReference type="SUPFAM" id="SSF57756">
    <property type="entry name" value="Retrovirus zinc finger-like domains"/>
    <property type="match status" value="1"/>
</dbReference>
<proteinExistence type="predicted"/>
<keyword evidence="1" id="KW-0863">Zinc-finger</keyword>
<dbReference type="Proteomes" id="UP000821837">
    <property type="component" value="Chromosome 3"/>
</dbReference>
<organism evidence="4 5">
    <name type="scientific">Rhipicephalus sanguineus</name>
    <name type="common">Brown dog tick</name>
    <name type="synonym">Ixodes sanguineus</name>
    <dbReference type="NCBI Taxonomy" id="34632"/>
    <lineage>
        <taxon>Eukaryota</taxon>
        <taxon>Metazoa</taxon>
        <taxon>Ecdysozoa</taxon>
        <taxon>Arthropoda</taxon>
        <taxon>Chelicerata</taxon>
        <taxon>Arachnida</taxon>
        <taxon>Acari</taxon>
        <taxon>Parasitiformes</taxon>
        <taxon>Ixodida</taxon>
        <taxon>Ixodoidea</taxon>
        <taxon>Ixodidae</taxon>
        <taxon>Rhipicephalinae</taxon>
        <taxon>Rhipicephalus</taxon>
        <taxon>Rhipicephalus</taxon>
    </lineage>
</organism>
<evidence type="ECO:0000313" key="5">
    <source>
        <dbReference type="Proteomes" id="UP000821837"/>
    </source>
</evidence>
<reference evidence="4" key="2">
    <citation type="submission" date="2021-09" db="EMBL/GenBank/DDBJ databases">
        <authorList>
            <person name="Jia N."/>
            <person name="Wang J."/>
            <person name="Shi W."/>
            <person name="Du L."/>
            <person name="Sun Y."/>
            <person name="Zhan W."/>
            <person name="Jiang J."/>
            <person name="Wang Q."/>
            <person name="Zhang B."/>
            <person name="Ji P."/>
            <person name="Sakyi L.B."/>
            <person name="Cui X."/>
            <person name="Yuan T."/>
            <person name="Jiang B."/>
            <person name="Yang W."/>
            <person name="Lam T.T.-Y."/>
            <person name="Chang Q."/>
            <person name="Ding S."/>
            <person name="Wang X."/>
            <person name="Zhu J."/>
            <person name="Ruan X."/>
            <person name="Zhao L."/>
            <person name="Wei J."/>
            <person name="Que T."/>
            <person name="Du C."/>
            <person name="Cheng J."/>
            <person name="Dai P."/>
            <person name="Han X."/>
            <person name="Huang E."/>
            <person name="Gao Y."/>
            <person name="Liu J."/>
            <person name="Shao H."/>
            <person name="Ye R."/>
            <person name="Li L."/>
            <person name="Wei W."/>
            <person name="Wang X."/>
            <person name="Wang C."/>
            <person name="Huo Q."/>
            <person name="Li W."/>
            <person name="Guo W."/>
            <person name="Chen H."/>
            <person name="Chen S."/>
            <person name="Zhou L."/>
            <person name="Zhou L."/>
            <person name="Ni X."/>
            <person name="Tian J."/>
            <person name="Zhou Y."/>
            <person name="Sheng Y."/>
            <person name="Liu T."/>
            <person name="Pan Y."/>
            <person name="Xia L."/>
            <person name="Li J."/>
            <person name="Zhao F."/>
            <person name="Cao W."/>
        </authorList>
    </citation>
    <scope>NUCLEOTIDE SEQUENCE</scope>
    <source>
        <strain evidence="4">Rsan-2018</strain>
        <tissue evidence="4">Larvae</tissue>
    </source>
</reference>
<evidence type="ECO:0000313" key="4">
    <source>
        <dbReference type="EMBL" id="KAH7961033.1"/>
    </source>
</evidence>
<feature type="region of interest" description="Disordered" evidence="2">
    <location>
        <begin position="247"/>
        <end position="326"/>
    </location>
</feature>
<dbReference type="GO" id="GO:0003676">
    <property type="term" value="F:nucleic acid binding"/>
    <property type="evidence" value="ECO:0007669"/>
    <property type="project" value="InterPro"/>
</dbReference>
<keyword evidence="5" id="KW-1185">Reference proteome</keyword>
<comment type="caution">
    <text evidence="4">The sequence shown here is derived from an EMBL/GenBank/DDBJ whole genome shotgun (WGS) entry which is preliminary data.</text>
</comment>
<feature type="region of interest" description="Disordered" evidence="2">
    <location>
        <begin position="87"/>
        <end position="134"/>
    </location>
</feature>
<keyword evidence="1" id="KW-0862">Zinc</keyword>
<gene>
    <name evidence="4" type="ORF">HPB52_001218</name>
</gene>
<keyword evidence="1" id="KW-0479">Metal-binding</keyword>
<feature type="compositionally biased region" description="Polar residues" evidence="2">
    <location>
        <begin position="271"/>
        <end position="285"/>
    </location>
</feature>
<sequence length="390" mass="42180">MIGEQFLEGCSMRLRVFLKERNCKTLDALAKSADCFIEAQHLTNMSKEKTLKEATVEHSGKAEIPKTSRSTDRCFLCDKAGHRASECWSRSKGTPADRGWSRRSGPGGGPSRQETGQASCMLAPSPPENPTDDRDGYVVLQSGETIPIVNTTLMPPAPGCDVAKLPVRRGFLESQPVSVLRDTGCNTVVVRHSLIPREKMTGTTTPVFLLDRTIHYLPEAMVFLDTPFFTGLARVKCMRDPLYDVVLGNVEGGRPPNDPVSLWSPDRTRSDTSPPSMRGPPTSQLGRPDIKDKGTNEVGNVASSQTQKLAPELPGRDPRSRPSVRPLKTCASACVPRASTGSGAWATTVLGDVPDQPAPGLRPTHAWTVGDSIAARSTCREGVSVPSPRR</sequence>
<dbReference type="EMBL" id="JABSTV010001249">
    <property type="protein sequence ID" value="KAH7961033.1"/>
    <property type="molecule type" value="Genomic_DNA"/>
</dbReference>
<dbReference type="AlphaFoldDB" id="A0A9D4SZD5"/>
<dbReference type="SMART" id="SM00343">
    <property type="entry name" value="ZnF_C2HC"/>
    <property type="match status" value="1"/>
</dbReference>
<feature type="compositionally biased region" description="Polar residues" evidence="2">
    <location>
        <begin position="297"/>
        <end position="308"/>
    </location>
</feature>
<dbReference type="PROSITE" id="PS50158">
    <property type="entry name" value="ZF_CCHC"/>
    <property type="match status" value="1"/>
</dbReference>
<reference evidence="4" key="1">
    <citation type="journal article" date="2020" name="Cell">
        <title>Large-Scale Comparative Analyses of Tick Genomes Elucidate Their Genetic Diversity and Vector Capacities.</title>
        <authorList>
            <consortium name="Tick Genome and Microbiome Consortium (TIGMIC)"/>
            <person name="Jia N."/>
            <person name="Wang J."/>
            <person name="Shi W."/>
            <person name="Du L."/>
            <person name="Sun Y."/>
            <person name="Zhan W."/>
            <person name="Jiang J.F."/>
            <person name="Wang Q."/>
            <person name="Zhang B."/>
            <person name="Ji P."/>
            <person name="Bell-Sakyi L."/>
            <person name="Cui X.M."/>
            <person name="Yuan T.T."/>
            <person name="Jiang B.G."/>
            <person name="Yang W.F."/>
            <person name="Lam T.T."/>
            <person name="Chang Q.C."/>
            <person name="Ding S.J."/>
            <person name="Wang X.J."/>
            <person name="Zhu J.G."/>
            <person name="Ruan X.D."/>
            <person name="Zhao L."/>
            <person name="Wei J.T."/>
            <person name="Ye R.Z."/>
            <person name="Que T.C."/>
            <person name="Du C.H."/>
            <person name="Zhou Y.H."/>
            <person name="Cheng J.X."/>
            <person name="Dai P.F."/>
            <person name="Guo W.B."/>
            <person name="Han X.H."/>
            <person name="Huang E.J."/>
            <person name="Li L.F."/>
            <person name="Wei W."/>
            <person name="Gao Y.C."/>
            <person name="Liu J.Z."/>
            <person name="Shao H.Z."/>
            <person name="Wang X."/>
            <person name="Wang C.C."/>
            <person name="Yang T.C."/>
            <person name="Huo Q.B."/>
            <person name="Li W."/>
            <person name="Chen H.Y."/>
            <person name="Chen S.E."/>
            <person name="Zhou L.G."/>
            <person name="Ni X.B."/>
            <person name="Tian J.H."/>
            <person name="Sheng Y."/>
            <person name="Liu T."/>
            <person name="Pan Y.S."/>
            <person name="Xia L.Y."/>
            <person name="Li J."/>
            <person name="Zhao F."/>
            <person name="Cao W.C."/>
        </authorList>
    </citation>
    <scope>NUCLEOTIDE SEQUENCE</scope>
    <source>
        <strain evidence="4">Rsan-2018</strain>
    </source>
</reference>
<evidence type="ECO:0000256" key="1">
    <source>
        <dbReference type="PROSITE-ProRule" id="PRU00047"/>
    </source>
</evidence>
<feature type="domain" description="CCHC-type" evidence="3">
    <location>
        <begin position="73"/>
        <end position="87"/>
    </location>
</feature>
<name>A0A9D4SZD5_RHISA</name>
<dbReference type="VEuPathDB" id="VectorBase:RSAN_035186"/>
<dbReference type="PANTHER" id="PTHR46888:SF1">
    <property type="entry name" value="RIBONUCLEASE H"/>
    <property type="match status" value="1"/>
</dbReference>
<protein>
    <recommendedName>
        <fullName evidence="3">CCHC-type domain-containing protein</fullName>
    </recommendedName>
</protein>
<accession>A0A9D4SZD5</accession>
<dbReference type="PANTHER" id="PTHR46888">
    <property type="entry name" value="ZINC KNUCKLE DOMAINCONTAINING PROTEIN-RELATED"/>
    <property type="match status" value="1"/>
</dbReference>
<evidence type="ECO:0000256" key="2">
    <source>
        <dbReference type="SAM" id="MobiDB-lite"/>
    </source>
</evidence>
<evidence type="ECO:0000259" key="3">
    <source>
        <dbReference type="PROSITE" id="PS50158"/>
    </source>
</evidence>
<dbReference type="InterPro" id="IPR001878">
    <property type="entry name" value="Znf_CCHC"/>
</dbReference>